<name>A0A6J4HVQ4_9ACTN</name>
<dbReference type="AlphaFoldDB" id="A0A6J4HVQ4"/>
<feature type="compositionally biased region" description="Low complexity" evidence="1">
    <location>
        <begin position="12"/>
        <end position="22"/>
    </location>
</feature>
<sequence>WATRSRSATGAPRSSPVPTPTSRKVRSRRSSAPSRGGGWSTGGAPGWRRSAPSRSSASAGSSTRPPP</sequence>
<feature type="region of interest" description="Disordered" evidence="1">
    <location>
        <begin position="1"/>
        <end position="67"/>
    </location>
</feature>
<feature type="non-terminal residue" evidence="2">
    <location>
        <position position="1"/>
    </location>
</feature>
<proteinExistence type="predicted"/>
<protein>
    <submittedName>
        <fullName evidence="2">Uncharacterized protein</fullName>
    </submittedName>
</protein>
<dbReference type="EMBL" id="CADCSY010000062">
    <property type="protein sequence ID" value="CAA9235307.1"/>
    <property type="molecule type" value="Genomic_DNA"/>
</dbReference>
<evidence type="ECO:0000313" key="2">
    <source>
        <dbReference type="EMBL" id="CAA9235307.1"/>
    </source>
</evidence>
<reference evidence="2" key="1">
    <citation type="submission" date="2020-02" db="EMBL/GenBank/DDBJ databases">
        <authorList>
            <person name="Meier V. D."/>
        </authorList>
    </citation>
    <scope>NUCLEOTIDE SEQUENCE</scope>
    <source>
        <strain evidence="2">AVDCRST_MAG20</strain>
    </source>
</reference>
<organism evidence="2">
    <name type="scientific">uncultured Acidimicrobiales bacterium</name>
    <dbReference type="NCBI Taxonomy" id="310071"/>
    <lineage>
        <taxon>Bacteria</taxon>
        <taxon>Bacillati</taxon>
        <taxon>Actinomycetota</taxon>
        <taxon>Acidimicrobiia</taxon>
        <taxon>Acidimicrobiales</taxon>
        <taxon>environmental samples</taxon>
    </lineage>
</organism>
<accession>A0A6J4HVQ4</accession>
<evidence type="ECO:0000256" key="1">
    <source>
        <dbReference type="SAM" id="MobiDB-lite"/>
    </source>
</evidence>
<feature type="non-terminal residue" evidence="2">
    <location>
        <position position="67"/>
    </location>
</feature>
<gene>
    <name evidence="2" type="ORF">AVDCRST_MAG20-1465</name>
</gene>
<feature type="compositionally biased region" description="Low complexity" evidence="1">
    <location>
        <begin position="46"/>
        <end position="67"/>
    </location>
</feature>
<feature type="compositionally biased region" description="Gly residues" evidence="1">
    <location>
        <begin position="35"/>
        <end position="45"/>
    </location>
</feature>